<feature type="transmembrane region" description="Helical" evidence="2">
    <location>
        <begin position="89"/>
        <end position="121"/>
    </location>
</feature>
<feature type="transmembrane region" description="Helical" evidence="2">
    <location>
        <begin position="62"/>
        <end position="82"/>
    </location>
</feature>
<sequence length="145" mass="15033">MSDAPGTPDTPGTPDEAPASAPRARRQRSLRESLGSILLAFELVIVFLGALVLFGLGALPPAIALGGGAAVIVLMILAVGTLRWPVGVVLGWIVQLTVVAAGFLVPAFFIVGAIFTAMWTYCMIAAARIDRNQRAAAAHNGTENP</sequence>
<keyword evidence="2" id="KW-0472">Membrane</keyword>
<dbReference type="Proteomes" id="UP000538196">
    <property type="component" value="Unassembled WGS sequence"/>
</dbReference>
<evidence type="ECO:0000256" key="1">
    <source>
        <dbReference type="SAM" id="MobiDB-lite"/>
    </source>
</evidence>
<evidence type="ECO:0000313" key="3">
    <source>
        <dbReference type="EMBL" id="MBB2966266.1"/>
    </source>
</evidence>
<dbReference type="EMBL" id="JACHVP010000001">
    <property type="protein sequence ID" value="MBB2966266.1"/>
    <property type="molecule type" value="Genomic_DNA"/>
</dbReference>
<gene>
    <name evidence="3" type="ORF">FHX33_000998</name>
</gene>
<evidence type="ECO:0000256" key="2">
    <source>
        <dbReference type="SAM" id="Phobius"/>
    </source>
</evidence>
<dbReference type="Pfam" id="PF14017">
    <property type="entry name" value="DUF4233"/>
    <property type="match status" value="1"/>
</dbReference>
<proteinExistence type="predicted"/>
<dbReference type="AlphaFoldDB" id="A0A7W4UU48"/>
<feature type="transmembrane region" description="Helical" evidence="2">
    <location>
        <begin position="33"/>
        <end position="56"/>
    </location>
</feature>
<evidence type="ECO:0000313" key="4">
    <source>
        <dbReference type="Proteomes" id="UP000538196"/>
    </source>
</evidence>
<dbReference type="InterPro" id="IPR025327">
    <property type="entry name" value="DUF4233"/>
</dbReference>
<feature type="compositionally biased region" description="Low complexity" evidence="1">
    <location>
        <begin position="1"/>
        <end position="22"/>
    </location>
</feature>
<name>A0A7W4UU48_LEIAQ</name>
<dbReference type="RefSeq" id="WP_183428229.1">
    <property type="nucleotide sequence ID" value="NZ_JACHVP010000001.1"/>
</dbReference>
<accession>A0A7W4UU48</accession>
<comment type="caution">
    <text evidence="3">The sequence shown here is derived from an EMBL/GenBank/DDBJ whole genome shotgun (WGS) entry which is preliminary data.</text>
</comment>
<reference evidence="3 4" key="1">
    <citation type="submission" date="2020-08" db="EMBL/GenBank/DDBJ databases">
        <title>Sequencing the genomes of 1000 actinobacteria strains.</title>
        <authorList>
            <person name="Klenk H.-P."/>
        </authorList>
    </citation>
    <scope>NUCLEOTIDE SEQUENCE [LARGE SCALE GENOMIC DNA]</scope>
    <source>
        <strain evidence="3 4">DSM 20146</strain>
    </source>
</reference>
<feature type="region of interest" description="Disordered" evidence="1">
    <location>
        <begin position="1"/>
        <end position="24"/>
    </location>
</feature>
<keyword evidence="2" id="KW-0812">Transmembrane</keyword>
<protein>
    <submittedName>
        <fullName evidence="3">Fatty acid desaturase</fullName>
    </submittedName>
</protein>
<keyword evidence="4" id="KW-1185">Reference proteome</keyword>
<keyword evidence="2" id="KW-1133">Transmembrane helix</keyword>
<organism evidence="3 4">
    <name type="scientific">Leifsonia aquatica</name>
    <name type="common">Corynebacterium aquaticum</name>
    <dbReference type="NCBI Taxonomy" id="144185"/>
    <lineage>
        <taxon>Bacteria</taxon>
        <taxon>Bacillati</taxon>
        <taxon>Actinomycetota</taxon>
        <taxon>Actinomycetes</taxon>
        <taxon>Micrococcales</taxon>
        <taxon>Microbacteriaceae</taxon>
        <taxon>Leifsonia</taxon>
    </lineage>
</organism>